<dbReference type="InterPro" id="IPR017871">
    <property type="entry name" value="ABC_transporter-like_CS"/>
</dbReference>
<dbReference type="InterPro" id="IPR003439">
    <property type="entry name" value="ABC_transporter-like_ATP-bd"/>
</dbReference>
<dbReference type="InterPro" id="IPR003593">
    <property type="entry name" value="AAA+_ATPase"/>
</dbReference>
<dbReference type="Pfam" id="PF00005">
    <property type="entry name" value="ABC_tran"/>
    <property type="match status" value="2"/>
</dbReference>
<feature type="domain" description="ABC transporter" evidence="9">
    <location>
        <begin position="5"/>
        <end position="233"/>
    </location>
</feature>
<comment type="similarity">
    <text evidence="2">Belongs to the ABC transporter superfamily.</text>
</comment>
<keyword evidence="7" id="KW-1278">Translocase</keyword>
<evidence type="ECO:0000313" key="10">
    <source>
        <dbReference type="EMBL" id="APX73241.1"/>
    </source>
</evidence>
<keyword evidence="6" id="KW-0067">ATP-binding</keyword>
<comment type="subcellular location">
    <subcellularLocation>
        <location evidence="1">Cell membrane</location>
        <topology evidence="1">Peripheral membrane protein</topology>
    </subcellularLocation>
</comment>
<keyword evidence="8" id="KW-0472">Membrane</keyword>
<dbReference type="PANTHER" id="PTHR43553:SF27">
    <property type="entry name" value="ENERGY-COUPLING FACTOR TRANSPORTER ATP-BINDING PROTEIN ECFA2"/>
    <property type="match status" value="1"/>
</dbReference>
<name>A0A1P8Q5X8_9LACO</name>
<dbReference type="EMBL" id="CP019323">
    <property type="protein sequence ID" value="APX73241.1"/>
    <property type="molecule type" value="Genomic_DNA"/>
</dbReference>
<evidence type="ECO:0000256" key="2">
    <source>
        <dbReference type="ARBA" id="ARBA00005417"/>
    </source>
</evidence>
<dbReference type="SUPFAM" id="SSF52540">
    <property type="entry name" value="P-loop containing nucleoside triphosphate hydrolases"/>
    <property type="match status" value="2"/>
</dbReference>
<dbReference type="Proteomes" id="UP000187499">
    <property type="component" value="Chromosome"/>
</dbReference>
<dbReference type="OrthoDB" id="501320at2"/>
<organism evidence="10 11">
    <name type="scientific">Companilactobacillus allii</name>
    <dbReference type="NCBI Taxonomy" id="1847728"/>
    <lineage>
        <taxon>Bacteria</taxon>
        <taxon>Bacillati</taxon>
        <taxon>Bacillota</taxon>
        <taxon>Bacilli</taxon>
        <taxon>Lactobacillales</taxon>
        <taxon>Lactobacillaceae</taxon>
        <taxon>Companilactobacillus</taxon>
    </lineage>
</organism>
<gene>
    <name evidence="10" type="ORF">BTM29_12095</name>
</gene>
<evidence type="ECO:0000256" key="7">
    <source>
        <dbReference type="ARBA" id="ARBA00022967"/>
    </source>
</evidence>
<protein>
    <recommendedName>
        <fullName evidence="9">ABC transporter domain-containing protein</fullName>
    </recommendedName>
</protein>
<dbReference type="STRING" id="1847728.BTM29_12095"/>
<dbReference type="GO" id="GO:0043190">
    <property type="term" value="C:ATP-binding cassette (ABC) transporter complex"/>
    <property type="evidence" value="ECO:0007669"/>
    <property type="project" value="TreeGrafter"/>
</dbReference>
<dbReference type="InterPro" id="IPR015856">
    <property type="entry name" value="ABC_transpr_CbiO/EcfA_su"/>
</dbReference>
<keyword evidence="3" id="KW-0813">Transport</keyword>
<dbReference type="PANTHER" id="PTHR43553">
    <property type="entry name" value="HEAVY METAL TRANSPORTER"/>
    <property type="match status" value="1"/>
</dbReference>
<evidence type="ECO:0000256" key="3">
    <source>
        <dbReference type="ARBA" id="ARBA00022448"/>
    </source>
</evidence>
<dbReference type="GO" id="GO:0042626">
    <property type="term" value="F:ATPase-coupled transmembrane transporter activity"/>
    <property type="evidence" value="ECO:0007669"/>
    <property type="project" value="TreeGrafter"/>
</dbReference>
<evidence type="ECO:0000256" key="6">
    <source>
        <dbReference type="ARBA" id="ARBA00022840"/>
    </source>
</evidence>
<dbReference type="PROSITE" id="PS50893">
    <property type="entry name" value="ABC_TRANSPORTER_2"/>
    <property type="match status" value="2"/>
</dbReference>
<evidence type="ECO:0000256" key="5">
    <source>
        <dbReference type="ARBA" id="ARBA00022741"/>
    </source>
</evidence>
<evidence type="ECO:0000256" key="8">
    <source>
        <dbReference type="ARBA" id="ARBA00023136"/>
    </source>
</evidence>
<keyword evidence="11" id="KW-1185">Reference proteome</keyword>
<evidence type="ECO:0000259" key="9">
    <source>
        <dbReference type="PROSITE" id="PS50893"/>
    </source>
</evidence>
<reference evidence="11" key="1">
    <citation type="submission" date="2016-12" db="EMBL/GenBank/DDBJ databases">
        <authorList>
            <person name="Jung M.Y."/>
            <person name="Lee S.H."/>
        </authorList>
    </citation>
    <scope>NUCLEOTIDE SEQUENCE [LARGE SCALE GENOMIC DNA]</scope>
    <source>
        <strain evidence="11">WiKim39</strain>
    </source>
</reference>
<feature type="domain" description="ABC transporter" evidence="9">
    <location>
        <begin position="286"/>
        <end position="516"/>
    </location>
</feature>
<dbReference type="SMART" id="SM00382">
    <property type="entry name" value="AAA"/>
    <property type="match status" value="2"/>
</dbReference>
<accession>A0A1P8Q5X8</accession>
<keyword evidence="4" id="KW-1003">Cell membrane</keyword>
<sequence length="535" mass="61397">MVEMVRFKDYSFKYSNSEKLSLNKVDLTINKGDLLLLIGRTGSGKSTLLKQIKPELVVGDITSGSLECKTSDKSISYISQFVDNQMITECARDEFNFILENMGYSIDQRHIKIAEISSYFGIIELLDLKEAELSGGQKQLINLASALIVNPDILLLDEPTSQLDPIASDKLMQMIHKINSELNVTIILVEHSLEKNVFFANRLAIIEDGYIVLDENIDESLNKIFHDTFYRNYLPQIDRSYKELNFNEDIKLPINNRQFSTILNKNKKLIQYSDKSRENKEFDEVLNVKNLSFRFNFESKEIIDKVSFQLKKGNSYCIVGPNGVGKSTLVRVITQQLKQQTGKILLDNKIVRNTNTDIYKKMFVLPQNPALLFVSDTVFGEVEFQMKQNNPKETSQQVKSLLERYDLLTLKDISPYDLSGGQQEFLALVLGLIKNPEILFLDEPTKGLDPNMIIKLQDLIDEYLLKGGVVFANSHDLVFATTFDYVSMMFDGKLSDFKYPIEFFKDKFFYTTEINKASRDSFPDALTWNNLLRNK</sequence>
<keyword evidence="5" id="KW-0547">Nucleotide-binding</keyword>
<dbReference type="KEGG" id="lalw:BTM29_12095"/>
<evidence type="ECO:0000313" key="11">
    <source>
        <dbReference type="Proteomes" id="UP000187499"/>
    </source>
</evidence>
<dbReference type="RefSeq" id="WP_076618358.1">
    <property type="nucleotide sequence ID" value="NZ_CP019323.1"/>
</dbReference>
<evidence type="ECO:0000256" key="1">
    <source>
        <dbReference type="ARBA" id="ARBA00004202"/>
    </source>
</evidence>
<dbReference type="GO" id="GO:0016887">
    <property type="term" value="F:ATP hydrolysis activity"/>
    <property type="evidence" value="ECO:0007669"/>
    <property type="project" value="InterPro"/>
</dbReference>
<dbReference type="InterPro" id="IPR027417">
    <property type="entry name" value="P-loop_NTPase"/>
</dbReference>
<dbReference type="AlphaFoldDB" id="A0A1P8Q5X8"/>
<dbReference type="Gene3D" id="3.40.50.300">
    <property type="entry name" value="P-loop containing nucleotide triphosphate hydrolases"/>
    <property type="match status" value="2"/>
</dbReference>
<dbReference type="CDD" id="cd03225">
    <property type="entry name" value="ABC_cobalt_CbiO_domain1"/>
    <property type="match status" value="2"/>
</dbReference>
<evidence type="ECO:0000256" key="4">
    <source>
        <dbReference type="ARBA" id="ARBA00022475"/>
    </source>
</evidence>
<proteinExistence type="inferred from homology"/>
<dbReference type="PROSITE" id="PS00211">
    <property type="entry name" value="ABC_TRANSPORTER_1"/>
    <property type="match status" value="1"/>
</dbReference>
<dbReference type="InterPro" id="IPR050095">
    <property type="entry name" value="ECF_ABC_transporter_ATP-bd"/>
</dbReference>
<dbReference type="GO" id="GO:0005524">
    <property type="term" value="F:ATP binding"/>
    <property type="evidence" value="ECO:0007669"/>
    <property type="project" value="UniProtKB-KW"/>
</dbReference>